<name>A0A0S2KK49_9BACT</name>
<dbReference type="STRING" id="76123.AS203_04155"/>
<organism evidence="1 2">
    <name type="scientific">Hoylesella enoeca</name>
    <dbReference type="NCBI Taxonomy" id="76123"/>
    <lineage>
        <taxon>Bacteria</taxon>
        <taxon>Pseudomonadati</taxon>
        <taxon>Bacteroidota</taxon>
        <taxon>Bacteroidia</taxon>
        <taxon>Bacteroidales</taxon>
        <taxon>Prevotellaceae</taxon>
        <taxon>Hoylesella</taxon>
    </lineage>
</organism>
<evidence type="ECO:0000313" key="1">
    <source>
        <dbReference type="EMBL" id="ALO48370.1"/>
    </source>
</evidence>
<dbReference type="RefSeq" id="WP_025065814.1">
    <property type="nucleotide sequence ID" value="NZ_CP013195.1"/>
</dbReference>
<reference evidence="2" key="1">
    <citation type="submission" date="2015-11" db="EMBL/GenBank/DDBJ databases">
        <authorList>
            <person name="Holder M.E."/>
            <person name="Ajami N.J."/>
            <person name="Petrosino J.F."/>
        </authorList>
    </citation>
    <scope>NUCLEOTIDE SEQUENCE [LARGE SCALE GENOMIC DNA]</scope>
    <source>
        <strain evidence="2">F0113</strain>
    </source>
</reference>
<dbReference type="KEGG" id="peo:AS203_04155"/>
<dbReference type="Proteomes" id="UP000056252">
    <property type="component" value="Chromosome"/>
</dbReference>
<gene>
    <name evidence="1" type="ORF">AS203_04155</name>
</gene>
<sequence>MGKLADAIMILGEGPTESFYMNSLRDYYPAQLKSIEPKIPKHSNLTELEKKIEEGISKGYSKIFCMIDMDNKKKGKEKNDYLELKRKYENPIVKNDEGINCEVKFFETERCTELFFLYYFKYTTKEYLTSNEVVNELEKKCGYQKNLKFFRKGLHKIFKEKGGTLRTAITNANNSCKDKVRGYTYSELGSMLQALSIT</sequence>
<evidence type="ECO:0000313" key="2">
    <source>
        <dbReference type="Proteomes" id="UP000056252"/>
    </source>
</evidence>
<dbReference type="OrthoDB" id="1366690at2"/>
<dbReference type="EMBL" id="CP013195">
    <property type="protein sequence ID" value="ALO48370.1"/>
    <property type="molecule type" value="Genomic_DNA"/>
</dbReference>
<dbReference type="AlphaFoldDB" id="A0A0S2KK49"/>
<evidence type="ECO:0008006" key="3">
    <source>
        <dbReference type="Google" id="ProtNLM"/>
    </source>
</evidence>
<dbReference type="Pfam" id="PF13707">
    <property type="entry name" value="RloB"/>
    <property type="match status" value="1"/>
</dbReference>
<dbReference type="InterPro" id="IPR025591">
    <property type="entry name" value="RloB"/>
</dbReference>
<dbReference type="eggNOG" id="ENOG5033S3F">
    <property type="taxonomic scope" value="Bacteria"/>
</dbReference>
<keyword evidence="2" id="KW-1185">Reference proteome</keyword>
<accession>A0A0S2KK49</accession>
<proteinExistence type="predicted"/>
<protein>
    <recommendedName>
        <fullName evidence="3">RloB-like protein</fullName>
    </recommendedName>
</protein>